<gene>
    <name evidence="1" type="ORF">PILCRDRAFT_820273</name>
</gene>
<sequence>MHRSGITADDLEAALGWDQHPSTPTFTLPSTVTTIIAQPDPFRSRPPVNYPALNYADERAILKQLAEHRRERGVIILPTQEASPYLHGWKEIETDWLDKIHGGQGCWPGNGGDSI</sequence>
<proteinExistence type="predicted"/>
<reference evidence="1 2" key="1">
    <citation type="submission" date="2014-04" db="EMBL/GenBank/DDBJ databases">
        <authorList>
            <consortium name="DOE Joint Genome Institute"/>
            <person name="Kuo A."/>
            <person name="Tarkka M."/>
            <person name="Buscot F."/>
            <person name="Kohler A."/>
            <person name="Nagy L.G."/>
            <person name="Floudas D."/>
            <person name="Copeland A."/>
            <person name="Barry K.W."/>
            <person name="Cichocki N."/>
            <person name="Veneault-Fourrey C."/>
            <person name="LaButti K."/>
            <person name="Lindquist E.A."/>
            <person name="Lipzen A."/>
            <person name="Lundell T."/>
            <person name="Morin E."/>
            <person name="Murat C."/>
            <person name="Sun H."/>
            <person name="Tunlid A."/>
            <person name="Henrissat B."/>
            <person name="Grigoriev I.V."/>
            <person name="Hibbett D.S."/>
            <person name="Martin F."/>
            <person name="Nordberg H.P."/>
            <person name="Cantor M.N."/>
            <person name="Hua S.X."/>
        </authorList>
    </citation>
    <scope>NUCLEOTIDE SEQUENCE [LARGE SCALE GENOMIC DNA]</scope>
    <source>
        <strain evidence="1 2">F 1598</strain>
    </source>
</reference>
<accession>A0A0C3BYG7</accession>
<evidence type="ECO:0000313" key="2">
    <source>
        <dbReference type="Proteomes" id="UP000054166"/>
    </source>
</evidence>
<keyword evidence="2" id="KW-1185">Reference proteome</keyword>
<name>A0A0C3BYG7_PILCF</name>
<evidence type="ECO:0000313" key="1">
    <source>
        <dbReference type="EMBL" id="KIM82432.1"/>
    </source>
</evidence>
<reference evidence="2" key="2">
    <citation type="submission" date="2015-01" db="EMBL/GenBank/DDBJ databases">
        <title>Evolutionary Origins and Diversification of the Mycorrhizal Mutualists.</title>
        <authorList>
            <consortium name="DOE Joint Genome Institute"/>
            <consortium name="Mycorrhizal Genomics Consortium"/>
            <person name="Kohler A."/>
            <person name="Kuo A."/>
            <person name="Nagy L.G."/>
            <person name="Floudas D."/>
            <person name="Copeland A."/>
            <person name="Barry K.W."/>
            <person name="Cichocki N."/>
            <person name="Veneault-Fourrey C."/>
            <person name="LaButti K."/>
            <person name="Lindquist E.A."/>
            <person name="Lipzen A."/>
            <person name="Lundell T."/>
            <person name="Morin E."/>
            <person name="Murat C."/>
            <person name="Riley R."/>
            <person name="Ohm R."/>
            <person name="Sun H."/>
            <person name="Tunlid A."/>
            <person name="Henrissat B."/>
            <person name="Grigoriev I.V."/>
            <person name="Hibbett D.S."/>
            <person name="Martin F."/>
        </authorList>
    </citation>
    <scope>NUCLEOTIDE SEQUENCE [LARGE SCALE GENOMIC DNA]</scope>
    <source>
        <strain evidence="2">F 1598</strain>
    </source>
</reference>
<dbReference type="InParanoid" id="A0A0C3BYG7"/>
<organism evidence="1 2">
    <name type="scientific">Piloderma croceum (strain F 1598)</name>
    <dbReference type="NCBI Taxonomy" id="765440"/>
    <lineage>
        <taxon>Eukaryota</taxon>
        <taxon>Fungi</taxon>
        <taxon>Dikarya</taxon>
        <taxon>Basidiomycota</taxon>
        <taxon>Agaricomycotina</taxon>
        <taxon>Agaricomycetes</taxon>
        <taxon>Agaricomycetidae</taxon>
        <taxon>Atheliales</taxon>
        <taxon>Atheliaceae</taxon>
        <taxon>Piloderma</taxon>
    </lineage>
</organism>
<dbReference type="HOGENOM" id="CLU_2109907_0_0_1"/>
<dbReference type="Proteomes" id="UP000054166">
    <property type="component" value="Unassembled WGS sequence"/>
</dbReference>
<dbReference type="AlphaFoldDB" id="A0A0C3BYG7"/>
<protein>
    <submittedName>
        <fullName evidence="1">Uncharacterized protein</fullName>
    </submittedName>
</protein>
<dbReference type="EMBL" id="KN832994">
    <property type="protein sequence ID" value="KIM82432.1"/>
    <property type="molecule type" value="Genomic_DNA"/>
</dbReference>